<evidence type="ECO:0000256" key="1">
    <source>
        <dbReference type="ARBA" id="ARBA00004651"/>
    </source>
</evidence>
<name>A0A1H7PLE0_OLID1</name>
<feature type="transmembrane region" description="Helical" evidence="7">
    <location>
        <begin position="344"/>
        <end position="363"/>
    </location>
</feature>
<dbReference type="EMBL" id="FOAF01000002">
    <property type="protein sequence ID" value="SEL36603.1"/>
    <property type="molecule type" value="Genomic_DNA"/>
</dbReference>
<sequence>MNRFLHVYLDAYRGLSRPAWMLALIMFINRSGAMVLPFLGVYMTNQLKFSMQDAGIILSCFGIGAVGGSWFGGWLTDRFGHFKIQAGSLFFTAPLFFILPQLRSLESLAFGIFLLSLVSESFRPANSVSIAYYAKPENITKAFSLNRMAINLGFSIGPALGGFLASVSYNLLFYGNGITCILAGILFFTYFKNKKGHRQKKDEITLQSFPKRSPYKDKPYLAFSFLCTLYAICFFQLLNTLPLFYRSVYKLSESQIGTILAFSGAVVFSLEMLVVHIAEKKMTTSQVIVFGTLLCGISYMFLNFQGGIWLLYLSIFILCISEIMAIPFMATVTVTRSGRHNQGAYMGLNALAFSTAHIISPYIGTHIAANYGFSILWWGTGVTTIITAIGFVLIIKHIKLSNTNR</sequence>
<dbReference type="OrthoDB" id="5379144at2"/>
<feature type="domain" description="Major facilitator superfamily (MFS) profile" evidence="8">
    <location>
        <begin position="18"/>
        <end position="399"/>
    </location>
</feature>
<dbReference type="SUPFAM" id="SSF103473">
    <property type="entry name" value="MFS general substrate transporter"/>
    <property type="match status" value="1"/>
</dbReference>
<keyword evidence="6 7" id="KW-0472">Membrane</keyword>
<organism evidence="9 10">
    <name type="scientific">Olivibacter domesticus</name>
    <name type="common">Pseudosphingobacterium domesticum</name>
    <dbReference type="NCBI Taxonomy" id="407022"/>
    <lineage>
        <taxon>Bacteria</taxon>
        <taxon>Pseudomonadati</taxon>
        <taxon>Bacteroidota</taxon>
        <taxon>Sphingobacteriia</taxon>
        <taxon>Sphingobacteriales</taxon>
        <taxon>Sphingobacteriaceae</taxon>
        <taxon>Olivibacter</taxon>
    </lineage>
</organism>
<keyword evidence="4 7" id="KW-0812">Transmembrane</keyword>
<feature type="transmembrane region" description="Helical" evidence="7">
    <location>
        <begin position="310"/>
        <end position="332"/>
    </location>
</feature>
<evidence type="ECO:0000256" key="4">
    <source>
        <dbReference type="ARBA" id="ARBA00022692"/>
    </source>
</evidence>
<feature type="transmembrane region" description="Helical" evidence="7">
    <location>
        <begin position="95"/>
        <end position="118"/>
    </location>
</feature>
<dbReference type="RefSeq" id="WP_093324108.1">
    <property type="nucleotide sequence ID" value="NZ_FOAF01000002.1"/>
</dbReference>
<dbReference type="InterPro" id="IPR020846">
    <property type="entry name" value="MFS_dom"/>
</dbReference>
<dbReference type="Gene3D" id="1.20.1250.20">
    <property type="entry name" value="MFS general substrate transporter like domains"/>
    <property type="match status" value="1"/>
</dbReference>
<gene>
    <name evidence="9" type="ORF">SAMN05661044_02281</name>
</gene>
<evidence type="ECO:0000313" key="10">
    <source>
        <dbReference type="Proteomes" id="UP000199421"/>
    </source>
</evidence>
<keyword evidence="3" id="KW-1003">Cell membrane</keyword>
<dbReference type="Proteomes" id="UP000199421">
    <property type="component" value="Unassembled WGS sequence"/>
</dbReference>
<evidence type="ECO:0000259" key="8">
    <source>
        <dbReference type="PROSITE" id="PS50850"/>
    </source>
</evidence>
<evidence type="ECO:0000256" key="6">
    <source>
        <dbReference type="ARBA" id="ARBA00023136"/>
    </source>
</evidence>
<evidence type="ECO:0000256" key="2">
    <source>
        <dbReference type="ARBA" id="ARBA00022448"/>
    </source>
</evidence>
<feature type="transmembrane region" description="Helical" evidence="7">
    <location>
        <begin position="220"/>
        <end position="244"/>
    </location>
</feature>
<dbReference type="InterPro" id="IPR050171">
    <property type="entry name" value="MFS_Transporters"/>
</dbReference>
<evidence type="ECO:0000313" key="9">
    <source>
        <dbReference type="EMBL" id="SEL36603.1"/>
    </source>
</evidence>
<proteinExistence type="predicted"/>
<dbReference type="InterPro" id="IPR011701">
    <property type="entry name" value="MFS"/>
</dbReference>
<protein>
    <submittedName>
        <fullName evidence="9">Predicted arabinose efflux permease, MFS family</fullName>
    </submittedName>
</protein>
<keyword evidence="5 7" id="KW-1133">Transmembrane helix</keyword>
<keyword evidence="2" id="KW-0813">Transport</keyword>
<keyword evidence="10" id="KW-1185">Reference proteome</keyword>
<evidence type="ECO:0000256" key="5">
    <source>
        <dbReference type="ARBA" id="ARBA00022989"/>
    </source>
</evidence>
<feature type="transmembrane region" description="Helical" evidence="7">
    <location>
        <begin position="256"/>
        <end position="275"/>
    </location>
</feature>
<feature type="transmembrane region" description="Helical" evidence="7">
    <location>
        <begin position="171"/>
        <end position="191"/>
    </location>
</feature>
<feature type="transmembrane region" description="Helical" evidence="7">
    <location>
        <begin position="20"/>
        <end position="42"/>
    </location>
</feature>
<evidence type="ECO:0000256" key="7">
    <source>
        <dbReference type="SAM" id="Phobius"/>
    </source>
</evidence>
<feature type="transmembrane region" description="Helical" evidence="7">
    <location>
        <begin position="375"/>
        <end position="395"/>
    </location>
</feature>
<feature type="transmembrane region" description="Helical" evidence="7">
    <location>
        <begin position="287"/>
        <end position="304"/>
    </location>
</feature>
<dbReference type="Pfam" id="PF07690">
    <property type="entry name" value="MFS_1"/>
    <property type="match status" value="1"/>
</dbReference>
<dbReference type="InterPro" id="IPR036259">
    <property type="entry name" value="MFS_trans_sf"/>
</dbReference>
<accession>A0A1H7PLE0</accession>
<dbReference type="GO" id="GO:0005886">
    <property type="term" value="C:plasma membrane"/>
    <property type="evidence" value="ECO:0007669"/>
    <property type="project" value="UniProtKB-SubCell"/>
</dbReference>
<evidence type="ECO:0000256" key="3">
    <source>
        <dbReference type="ARBA" id="ARBA00022475"/>
    </source>
</evidence>
<comment type="subcellular location">
    <subcellularLocation>
        <location evidence="1">Cell membrane</location>
        <topology evidence="1">Multi-pass membrane protein</topology>
    </subcellularLocation>
</comment>
<feature type="transmembrane region" description="Helical" evidence="7">
    <location>
        <begin position="54"/>
        <end position="75"/>
    </location>
</feature>
<dbReference type="AlphaFoldDB" id="A0A1H7PLE0"/>
<dbReference type="PANTHER" id="PTHR23517">
    <property type="entry name" value="RESISTANCE PROTEIN MDTM, PUTATIVE-RELATED-RELATED"/>
    <property type="match status" value="1"/>
</dbReference>
<dbReference type="STRING" id="407022.SAMN05661044_02281"/>
<dbReference type="PROSITE" id="PS50850">
    <property type="entry name" value="MFS"/>
    <property type="match status" value="1"/>
</dbReference>
<dbReference type="GO" id="GO:0022857">
    <property type="term" value="F:transmembrane transporter activity"/>
    <property type="evidence" value="ECO:0007669"/>
    <property type="project" value="InterPro"/>
</dbReference>
<reference evidence="10" key="1">
    <citation type="submission" date="2016-10" db="EMBL/GenBank/DDBJ databases">
        <authorList>
            <person name="Varghese N."/>
            <person name="Submissions S."/>
        </authorList>
    </citation>
    <scope>NUCLEOTIDE SEQUENCE [LARGE SCALE GENOMIC DNA]</scope>
    <source>
        <strain evidence="10">DSM 18733</strain>
    </source>
</reference>
<dbReference type="PANTHER" id="PTHR23517:SF2">
    <property type="entry name" value="MULTIDRUG RESISTANCE PROTEIN MDTH"/>
    <property type="match status" value="1"/>
</dbReference>
<feature type="transmembrane region" description="Helical" evidence="7">
    <location>
        <begin position="148"/>
        <end position="165"/>
    </location>
</feature>